<dbReference type="PANTHER" id="PTHR44329:SF214">
    <property type="entry name" value="PROTEIN KINASE DOMAIN-CONTAINING PROTEIN"/>
    <property type="match status" value="1"/>
</dbReference>
<reference evidence="2" key="1">
    <citation type="submission" date="2023-04" db="EMBL/GenBank/DDBJ databases">
        <title>Phytophthora fragariaefolia NBRC 109709.</title>
        <authorList>
            <person name="Ichikawa N."/>
            <person name="Sato H."/>
            <person name="Tonouchi N."/>
        </authorList>
    </citation>
    <scope>NUCLEOTIDE SEQUENCE</scope>
    <source>
        <strain evidence="2">NBRC 109709</strain>
    </source>
</reference>
<evidence type="ECO:0000313" key="2">
    <source>
        <dbReference type="EMBL" id="GMF51536.1"/>
    </source>
</evidence>
<evidence type="ECO:0000313" key="3">
    <source>
        <dbReference type="Proteomes" id="UP001165121"/>
    </source>
</evidence>
<dbReference type="EMBL" id="BSXT01002918">
    <property type="protein sequence ID" value="GMF51536.1"/>
    <property type="molecule type" value="Genomic_DNA"/>
</dbReference>
<dbReference type="InterPro" id="IPR008271">
    <property type="entry name" value="Ser/Thr_kinase_AS"/>
</dbReference>
<protein>
    <submittedName>
        <fullName evidence="2">Unnamed protein product</fullName>
    </submittedName>
</protein>
<dbReference type="PROSITE" id="PS50011">
    <property type="entry name" value="PROTEIN_KINASE_DOM"/>
    <property type="match status" value="1"/>
</dbReference>
<dbReference type="AlphaFoldDB" id="A0A9W6Y2M6"/>
<organism evidence="2 3">
    <name type="scientific">Phytophthora fragariaefolia</name>
    <dbReference type="NCBI Taxonomy" id="1490495"/>
    <lineage>
        <taxon>Eukaryota</taxon>
        <taxon>Sar</taxon>
        <taxon>Stramenopiles</taxon>
        <taxon>Oomycota</taxon>
        <taxon>Peronosporomycetes</taxon>
        <taxon>Peronosporales</taxon>
        <taxon>Peronosporaceae</taxon>
        <taxon>Phytophthora</taxon>
    </lineage>
</organism>
<dbReference type="SMART" id="SM00220">
    <property type="entry name" value="S_TKc"/>
    <property type="match status" value="1"/>
</dbReference>
<proteinExistence type="predicted"/>
<evidence type="ECO:0000259" key="1">
    <source>
        <dbReference type="PROSITE" id="PS50011"/>
    </source>
</evidence>
<dbReference type="PANTHER" id="PTHR44329">
    <property type="entry name" value="SERINE/THREONINE-PROTEIN KINASE TNNI3K-RELATED"/>
    <property type="match status" value="1"/>
</dbReference>
<dbReference type="PROSITE" id="PS00108">
    <property type="entry name" value="PROTEIN_KINASE_ST"/>
    <property type="match status" value="1"/>
</dbReference>
<dbReference type="Gene3D" id="1.10.510.10">
    <property type="entry name" value="Transferase(Phosphotransferase) domain 1"/>
    <property type="match status" value="1"/>
</dbReference>
<comment type="caution">
    <text evidence="2">The sequence shown here is derived from an EMBL/GenBank/DDBJ whole genome shotgun (WGS) entry which is preliminary data.</text>
</comment>
<accession>A0A9W6Y2M6</accession>
<dbReference type="Proteomes" id="UP001165121">
    <property type="component" value="Unassembled WGS sequence"/>
</dbReference>
<dbReference type="GO" id="GO:0005524">
    <property type="term" value="F:ATP binding"/>
    <property type="evidence" value="ECO:0007669"/>
    <property type="project" value="InterPro"/>
</dbReference>
<dbReference type="SUPFAM" id="SSF56112">
    <property type="entry name" value="Protein kinase-like (PK-like)"/>
    <property type="match status" value="1"/>
</dbReference>
<dbReference type="InterPro" id="IPR051681">
    <property type="entry name" value="Ser/Thr_Kinases-Pseudokinases"/>
</dbReference>
<sequence>MDETRWEVDRILLEDPVIVTNRIDYKQLRLGKCISKGGFGLVFSGEYKGRRVAIKKIRPDRSVGISEIEVFLKEIIIMAVLYHPRIVEFIGVAWDNLRHLAAVTEFMDNGDLREVLYTFKERGSPLSWQIHKASIALHIAEALTYLHSQHPKVIHRDLKSKNVLLNMYYEAKLSDFGISRMRYGIETHMTAGVGTAFWIAPEILLGHDYDERADIYSYGVVLSEIDTDDYPYWNDNNPNTARGKIQEAEILSQVAVGRIRPEFSANCPEEILALADACLQKNPRDRPTATEIVAIIQHLIHPSRRRLSSQSMSDDSGSIWSVQSPSNIIL</sequence>
<dbReference type="PIRSF" id="PIRSF000654">
    <property type="entry name" value="Integrin-linked_kinase"/>
    <property type="match status" value="1"/>
</dbReference>
<feature type="domain" description="Protein kinase" evidence="1">
    <location>
        <begin position="28"/>
        <end position="304"/>
    </location>
</feature>
<keyword evidence="3" id="KW-1185">Reference proteome</keyword>
<gene>
    <name evidence="2" type="ORF">Pfra01_002085700</name>
</gene>
<dbReference type="OrthoDB" id="4062651at2759"/>
<dbReference type="PRINTS" id="PR00109">
    <property type="entry name" value="TYRKINASE"/>
</dbReference>
<dbReference type="InterPro" id="IPR001245">
    <property type="entry name" value="Ser-Thr/Tyr_kinase_cat_dom"/>
</dbReference>
<dbReference type="GO" id="GO:0004674">
    <property type="term" value="F:protein serine/threonine kinase activity"/>
    <property type="evidence" value="ECO:0007669"/>
    <property type="project" value="TreeGrafter"/>
</dbReference>
<dbReference type="Gene3D" id="3.30.200.20">
    <property type="entry name" value="Phosphorylase Kinase, domain 1"/>
    <property type="match status" value="1"/>
</dbReference>
<dbReference type="InterPro" id="IPR011009">
    <property type="entry name" value="Kinase-like_dom_sf"/>
</dbReference>
<dbReference type="InterPro" id="IPR000719">
    <property type="entry name" value="Prot_kinase_dom"/>
</dbReference>
<dbReference type="Pfam" id="PF00069">
    <property type="entry name" value="Pkinase"/>
    <property type="match status" value="1"/>
</dbReference>
<name>A0A9W6Y2M6_9STRA</name>